<gene>
    <name evidence="1" type="ORF">OEW28_18290</name>
</gene>
<dbReference type="InterPro" id="IPR002060">
    <property type="entry name" value="Squ/phyt_synthse"/>
</dbReference>
<dbReference type="Gene3D" id="1.10.600.10">
    <property type="entry name" value="Farnesyl Diphosphate Synthase"/>
    <property type="match status" value="1"/>
</dbReference>
<dbReference type="Proteomes" id="UP001652542">
    <property type="component" value="Unassembled WGS sequence"/>
</dbReference>
<organism evidence="1 2">
    <name type="scientific">Albidovulum marisflavi</name>
    <dbReference type="NCBI Taxonomy" id="2984159"/>
    <lineage>
        <taxon>Bacteria</taxon>
        <taxon>Pseudomonadati</taxon>
        <taxon>Pseudomonadota</taxon>
        <taxon>Alphaproteobacteria</taxon>
        <taxon>Rhodobacterales</taxon>
        <taxon>Paracoccaceae</taxon>
        <taxon>Albidovulum</taxon>
    </lineage>
</organism>
<dbReference type="InterPro" id="IPR008949">
    <property type="entry name" value="Isoprenoid_synthase_dom_sf"/>
</dbReference>
<dbReference type="EMBL" id="JAOWKY010000006">
    <property type="protein sequence ID" value="MCV2870567.1"/>
    <property type="molecule type" value="Genomic_DNA"/>
</dbReference>
<protein>
    <submittedName>
        <fullName evidence="1">Squalene/phytoene synthase family protein</fullName>
    </submittedName>
</protein>
<dbReference type="RefSeq" id="WP_263736243.1">
    <property type="nucleotide sequence ID" value="NZ_JAOWKY010000006.1"/>
</dbReference>
<name>A0ABT2ZHH4_9RHOB</name>
<accession>A0ABT2ZHH4</accession>
<keyword evidence="2" id="KW-1185">Reference proteome</keyword>
<dbReference type="Pfam" id="PF00494">
    <property type="entry name" value="SQS_PSY"/>
    <property type="match status" value="1"/>
</dbReference>
<comment type="caution">
    <text evidence="1">The sequence shown here is derived from an EMBL/GenBank/DDBJ whole genome shotgun (WGS) entry which is preliminary data.</text>
</comment>
<sequence length="256" mass="27604">MSVSTLAATVERGDPDRFAATMAAPPAVRARLWPLYALNLEIARAPWASAEPMVSEMRLQWWVDAIEGAWSERGASLALSELSPLLSDVPDLRMLMLGAAEARRRDAWPDPFEDGEDLAAYLDATSGNIMWAAARILGADDRAERVVRDFAWGAGLASWFRAIPALEAAGRQPLPDGRASAVVALAREGRARIGRARAARRLVPAAVAPALLPGWQADALLSLAIREPARVAEGRLATSEALRRATLALRAISGRW</sequence>
<evidence type="ECO:0000313" key="1">
    <source>
        <dbReference type="EMBL" id="MCV2870567.1"/>
    </source>
</evidence>
<dbReference type="SUPFAM" id="SSF48576">
    <property type="entry name" value="Terpenoid synthases"/>
    <property type="match status" value="1"/>
</dbReference>
<evidence type="ECO:0000313" key="2">
    <source>
        <dbReference type="Proteomes" id="UP001652542"/>
    </source>
</evidence>
<proteinExistence type="predicted"/>
<reference evidence="1 2" key="1">
    <citation type="submission" date="2022-10" db="EMBL/GenBank/DDBJ databases">
        <title>Defluviimonas sp. nov., isolated from ocean surface water.</title>
        <authorList>
            <person name="He W."/>
            <person name="Wang L."/>
            <person name="Zhang D.-F."/>
        </authorList>
    </citation>
    <scope>NUCLEOTIDE SEQUENCE [LARGE SCALE GENOMIC DNA]</scope>
    <source>
        <strain evidence="1 2">WL0002</strain>
    </source>
</reference>